<protein>
    <submittedName>
        <fullName evidence="3">Ion transporter</fullName>
    </submittedName>
</protein>
<dbReference type="Proteomes" id="UP000077787">
    <property type="component" value="Chromosome"/>
</dbReference>
<reference evidence="3 4" key="1">
    <citation type="submission" date="2016-05" db="EMBL/GenBank/DDBJ databases">
        <title>Genome sequence of Pseudomonas stutzeri 273 and identification of the exopolysaccharide biosynthesis locus.</title>
        <authorList>
            <person name="Wu S."/>
            <person name="Sun C."/>
        </authorList>
    </citation>
    <scope>NUCLEOTIDE SEQUENCE [LARGE SCALE GENOMIC DNA]</scope>
    <source>
        <strain evidence="3 4">273</strain>
    </source>
</reference>
<evidence type="ECO:0000313" key="3">
    <source>
        <dbReference type="EMBL" id="ANF26445.1"/>
    </source>
</evidence>
<evidence type="ECO:0000313" key="4">
    <source>
        <dbReference type="Proteomes" id="UP000077787"/>
    </source>
</evidence>
<dbReference type="Gene3D" id="1.10.287.70">
    <property type="match status" value="1"/>
</dbReference>
<organism evidence="3 4">
    <name type="scientific">Stutzerimonas stutzeri</name>
    <name type="common">Pseudomonas stutzeri</name>
    <dbReference type="NCBI Taxonomy" id="316"/>
    <lineage>
        <taxon>Bacteria</taxon>
        <taxon>Pseudomonadati</taxon>
        <taxon>Pseudomonadota</taxon>
        <taxon>Gammaproteobacteria</taxon>
        <taxon>Pseudomonadales</taxon>
        <taxon>Pseudomonadaceae</taxon>
        <taxon>Stutzerimonas</taxon>
    </lineage>
</organism>
<keyword evidence="1" id="KW-0812">Transmembrane</keyword>
<proteinExistence type="predicted"/>
<dbReference type="EMBL" id="CP015641">
    <property type="protein sequence ID" value="ANF26445.1"/>
    <property type="molecule type" value="Genomic_DNA"/>
</dbReference>
<accession>A0A172WT14</accession>
<feature type="transmembrane region" description="Helical" evidence="1">
    <location>
        <begin position="120"/>
        <end position="145"/>
    </location>
</feature>
<keyword evidence="1" id="KW-1133">Transmembrane helix</keyword>
<sequence length="154" mass="16972">MSALEQVSNASTNLLLVTLVNVIVVAVVVAVHYEFLSRLSASRPSPHFHHRVGIVFGVFGALTAHAVEVWVFAFAYYLMHHSPGWGTLAGEFNGSLLDCAYFSFTTFTTVGFGDIHPVGAIRFLTGIEALTGLVLITWTASFLFLEMQRHWTVR</sequence>
<dbReference type="SUPFAM" id="SSF81324">
    <property type="entry name" value="Voltage-gated potassium channels"/>
    <property type="match status" value="1"/>
</dbReference>
<dbReference type="OrthoDB" id="9813518at2"/>
<feature type="transmembrane region" description="Helical" evidence="1">
    <location>
        <begin position="54"/>
        <end position="78"/>
    </location>
</feature>
<dbReference type="Pfam" id="PF07885">
    <property type="entry name" value="Ion_trans_2"/>
    <property type="match status" value="1"/>
</dbReference>
<name>A0A172WT14_STUST</name>
<feature type="domain" description="Potassium channel" evidence="2">
    <location>
        <begin position="66"/>
        <end position="144"/>
    </location>
</feature>
<gene>
    <name evidence="3" type="ORF">PS273GM_15445</name>
</gene>
<evidence type="ECO:0000256" key="1">
    <source>
        <dbReference type="SAM" id="Phobius"/>
    </source>
</evidence>
<keyword evidence="1" id="KW-0472">Membrane</keyword>
<feature type="transmembrane region" description="Helical" evidence="1">
    <location>
        <begin position="12"/>
        <end position="33"/>
    </location>
</feature>
<dbReference type="AlphaFoldDB" id="A0A172WT14"/>
<dbReference type="InterPro" id="IPR013099">
    <property type="entry name" value="K_chnl_dom"/>
</dbReference>
<evidence type="ECO:0000259" key="2">
    <source>
        <dbReference type="Pfam" id="PF07885"/>
    </source>
</evidence>